<dbReference type="Proteomes" id="UP000606974">
    <property type="component" value="Unassembled WGS sequence"/>
</dbReference>
<feature type="compositionally biased region" description="Polar residues" evidence="1">
    <location>
        <begin position="122"/>
        <end position="143"/>
    </location>
</feature>
<feature type="compositionally biased region" description="Basic and acidic residues" evidence="1">
    <location>
        <begin position="189"/>
        <end position="221"/>
    </location>
</feature>
<reference evidence="2" key="1">
    <citation type="submission" date="2020-02" db="EMBL/GenBank/DDBJ databases">
        <authorList>
            <person name="Palmer J.M."/>
        </authorList>
    </citation>
    <scope>NUCLEOTIDE SEQUENCE</scope>
    <source>
        <strain evidence="2">EPUS1.4</strain>
        <tissue evidence="2">Thallus</tissue>
    </source>
</reference>
<feature type="compositionally biased region" description="Basic and acidic residues" evidence="1">
    <location>
        <begin position="153"/>
        <end position="170"/>
    </location>
</feature>
<feature type="region of interest" description="Disordered" evidence="1">
    <location>
        <begin position="89"/>
        <end position="227"/>
    </location>
</feature>
<accession>A0A8H7AI09</accession>
<gene>
    <name evidence="2" type="ORF">GJ744_008038</name>
</gene>
<evidence type="ECO:0000313" key="3">
    <source>
        <dbReference type="Proteomes" id="UP000606974"/>
    </source>
</evidence>
<organism evidence="2 3">
    <name type="scientific">Endocarpon pusillum</name>
    <dbReference type="NCBI Taxonomy" id="364733"/>
    <lineage>
        <taxon>Eukaryota</taxon>
        <taxon>Fungi</taxon>
        <taxon>Dikarya</taxon>
        <taxon>Ascomycota</taxon>
        <taxon>Pezizomycotina</taxon>
        <taxon>Eurotiomycetes</taxon>
        <taxon>Chaetothyriomycetidae</taxon>
        <taxon>Verrucariales</taxon>
        <taxon>Verrucariaceae</taxon>
        <taxon>Endocarpon</taxon>
    </lineage>
</organism>
<sequence length="227" mass="25297">MPVFGRGPNFKASKQHLASSTLERDSRTASTATASTDQTPHAPQCRPSRIPGPPREAQSDRCDECGRDVQRGEQCELCKKHAWARLQSNMASPPRRRGAALNHGLASSPSLSHGTPSSGPSNTLVAPSQSGQAELSNKQQQQDDSYKDLLGYLKREHPQKSRRNVEDLKPRFQKPRSPTKPRVTPSSDQRNEEHKEDEERHGDLEDVLMKSIREAEARMEKGSFSPR</sequence>
<proteinExistence type="predicted"/>
<name>A0A8H7AI09_9EURO</name>
<evidence type="ECO:0000313" key="2">
    <source>
        <dbReference type="EMBL" id="KAF7509475.1"/>
    </source>
</evidence>
<evidence type="ECO:0000256" key="1">
    <source>
        <dbReference type="SAM" id="MobiDB-lite"/>
    </source>
</evidence>
<comment type="caution">
    <text evidence="2">The sequence shown here is derived from an EMBL/GenBank/DDBJ whole genome shotgun (WGS) entry which is preliminary data.</text>
</comment>
<dbReference type="EMBL" id="JAACFV010000041">
    <property type="protein sequence ID" value="KAF7509475.1"/>
    <property type="molecule type" value="Genomic_DNA"/>
</dbReference>
<protein>
    <submittedName>
        <fullName evidence="2">Uncharacterized protein</fullName>
    </submittedName>
</protein>
<feature type="compositionally biased region" description="Low complexity" evidence="1">
    <location>
        <begin position="107"/>
        <end position="121"/>
    </location>
</feature>
<dbReference type="AlphaFoldDB" id="A0A8H7AI09"/>
<feature type="compositionally biased region" description="Low complexity" evidence="1">
    <location>
        <begin position="28"/>
        <end position="37"/>
    </location>
</feature>
<feature type="region of interest" description="Disordered" evidence="1">
    <location>
        <begin position="1"/>
        <end position="65"/>
    </location>
</feature>
<keyword evidence="3" id="KW-1185">Reference proteome</keyword>